<evidence type="ECO:0000313" key="5">
    <source>
        <dbReference type="Proteomes" id="UP000001823"/>
    </source>
</evidence>
<dbReference type="PIRSF" id="PIRSF000883">
    <property type="entry name" value="Pesterase_MJ0912"/>
    <property type="match status" value="1"/>
</dbReference>
<dbReference type="AlphaFoldDB" id="A0A0H2YQB6"/>
<dbReference type="InterPro" id="IPR000979">
    <property type="entry name" value="Phosphodiesterase_MJ0936/Vps29"/>
</dbReference>
<dbReference type="KEGG" id="cpf:CPF_2821"/>
<dbReference type="EMBL" id="CP000246">
    <property type="protein sequence ID" value="ABG83079.1"/>
    <property type="molecule type" value="Genomic_DNA"/>
</dbReference>
<dbReference type="HOGENOM" id="CLU_074761_0_1_9"/>
<dbReference type="InterPro" id="IPR011152">
    <property type="entry name" value="Pesterase_MJ0912"/>
</dbReference>
<dbReference type="NCBIfam" id="TIGR00040">
    <property type="entry name" value="yfcE"/>
    <property type="match status" value="1"/>
</dbReference>
<gene>
    <name evidence="4" type="ordered locus">CPF_2821</name>
</gene>
<dbReference type="eggNOG" id="COG0639">
    <property type="taxonomic scope" value="Bacteria"/>
</dbReference>
<protein>
    <recommendedName>
        <fullName evidence="2">Phosphoesterase</fullName>
        <ecNumber evidence="2">3.1.4.-</ecNumber>
    </recommendedName>
</protein>
<feature type="domain" description="Calcineurin-like phosphoesterase" evidence="3">
    <location>
        <begin position="1"/>
        <end position="192"/>
    </location>
</feature>
<dbReference type="RefSeq" id="WP_003456816.1">
    <property type="nucleotide sequence ID" value="NC_008261.1"/>
</dbReference>
<comment type="cofactor">
    <cofactor evidence="2">
        <name>a divalent metal cation</name>
        <dbReference type="ChEBI" id="CHEBI:60240"/>
    </cofactor>
</comment>
<proteinExistence type="inferred from homology"/>
<dbReference type="GO" id="GO:0016791">
    <property type="term" value="F:phosphatase activity"/>
    <property type="evidence" value="ECO:0007669"/>
    <property type="project" value="TreeGrafter"/>
</dbReference>
<keyword evidence="2" id="KW-0479">Metal-binding</keyword>
<dbReference type="InterPro" id="IPR050126">
    <property type="entry name" value="Ap4A_hydrolase"/>
</dbReference>
<evidence type="ECO:0000256" key="2">
    <source>
        <dbReference type="RuleBase" id="RU362039"/>
    </source>
</evidence>
<dbReference type="PANTHER" id="PTHR42850:SF2">
    <property type="entry name" value="BLL5683 PROTEIN"/>
    <property type="match status" value="1"/>
</dbReference>
<dbReference type="PaxDb" id="195103-CPF_2821"/>
<keyword evidence="5" id="KW-1185">Reference proteome</keyword>
<name>A0A0H2YQB6_CLOP1</name>
<dbReference type="PANTHER" id="PTHR42850">
    <property type="entry name" value="METALLOPHOSPHOESTERASE"/>
    <property type="match status" value="1"/>
</dbReference>
<accession>A0A0H2YQB6</accession>
<dbReference type="STRING" id="195103.CPF_2821"/>
<dbReference type="SUPFAM" id="SSF56300">
    <property type="entry name" value="Metallo-dependent phosphatases"/>
    <property type="match status" value="1"/>
</dbReference>
<dbReference type="Pfam" id="PF12850">
    <property type="entry name" value="Metallophos_2"/>
    <property type="match status" value="1"/>
</dbReference>
<evidence type="ECO:0000259" key="3">
    <source>
        <dbReference type="Pfam" id="PF12850"/>
    </source>
</evidence>
<reference evidence="4 5" key="1">
    <citation type="journal article" date="2006" name="Genome Res.">
        <title>Skewed genomic variability in strains of the toxigenic bacterial pathogen, Clostridium perfringens.</title>
        <authorList>
            <person name="Myers G.S."/>
            <person name="Rasko D.A."/>
            <person name="Cheung J.K."/>
            <person name="Ravel J."/>
            <person name="Seshadri R."/>
            <person name="Deboy R.T."/>
            <person name="Ren Q."/>
            <person name="Varga J."/>
            <person name="Awad M.M."/>
            <person name="Brinkac L.M."/>
            <person name="Daugherty S.C."/>
            <person name="Haft D.H."/>
            <person name="Dodson R.J."/>
            <person name="Madupu R."/>
            <person name="Nelson W.C."/>
            <person name="Rosovitz M.J."/>
            <person name="Sullivan S.A."/>
            <person name="Khouri H."/>
            <person name="Dimitrov G.I."/>
            <person name="Watkins K.L."/>
            <person name="Mulligan S."/>
            <person name="Benton J."/>
            <person name="Radune D."/>
            <person name="Fisher D.J."/>
            <person name="Atkins H.S."/>
            <person name="Hiscox T."/>
            <person name="Jost B.H."/>
            <person name="Billington S.J."/>
            <person name="Songer J.G."/>
            <person name="McClane B.A."/>
            <person name="Titball R.W."/>
            <person name="Rood J.I."/>
            <person name="Melville S.B."/>
            <person name="Paulsen I.T."/>
        </authorList>
    </citation>
    <scope>NUCLEOTIDE SEQUENCE [LARGE SCALE GENOMIC DNA]</scope>
    <source>
        <strain evidence="5">ATCC 13124 / DSM 756 / JCM 1290 / NCIMB 6125 / NCTC 8237 / S 107 / Type A</strain>
    </source>
</reference>
<dbReference type="GeneID" id="93000898"/>
<evidence type="ECO:0000256" key="1">
    <source>
        <dbReference type="ARBA" id="ARBA00008950"/>
    </source>
</evidence>
<dbReference type="GO" id="GO:0005737">
    <property type="term" value="C:cytoplasm"/>
    <property type="evidence" value="ECO:0007669"/>
    <property type="project" value="TreeGrafter"/>
</dbReference>
<sequence>MRIAVISDIHGNLYALREVLEDIDNQNIDSIICLGDLVGYGPHPNEVIALIKRRNILCLKGNYDASVVDNDYTYIRDTDINSFSLPWTVEELRTSNRYYLDNLPDDLSMNVCGKSIKFVHGSPRKINEYLSEDYSELDEIMDELKEDVLVCAHTHIPYAKKIGNKVIINDGSVGKPKNGKPHATYVILDFSNEFKLKVEMKTVPYEFRRTMKDMELKNFPQKLIYSYEFGKE</sequence>
<organism evidence="4 5">
    <name type="scientific">Clostridium perfringens (strain ATCC 13124 / DSM 756 / JCM 1290 / NCIMB 6125 / NCTC 8237 / Type A)</name>
    <dbReference type="NCBI Taxonomy" id="195103"/>
    <lineage>
        <taxon>Bacteria</taxon>
        <taxon>Bacillati</taxon>
        <taxon>Bacillota</taxon>
        <taxon>Clostridia</taxon>
        <taxon>Eubacteriales</taxon>
        <taxon>Clostridiaceae</taxon>
        <taxon>Clostridium</taxon>
    </lineage>
</organism>
<evidence type="ECO:0000313" key="4">
    <source>
        <dbReference type="EMBL" id="ABG83079.1"/>
    </source>
</evidence>
<dbReference type="InterPro" id="IPR029052">
    <property type="entry name" value="Metallo-depent_PP-like"/>
</dbReference>
<dbReference type="InterPro" id="IPR024654">
    <property type="entry name" value="Calcineurin-like_PHP_lpxH"/>
</dbReference>
<dbReference type="GO" id="GO:0046872">
    <property type="term" value="F:metal ion binding"/>
    <property type="evidence" value="ECO:0007669"/>
    <property type="project" value="UniProtKB-KW"/>
</dbReference>
<dbReference type="Proteomes" id="UP000001823">
    <property type="component" value="Chromosome"/>
</dbReference>
<dbReference type="EC" id="3.1.4.-" evidence="2"/>
<dbReference type="Gene3D" id="3.60.21.10">
    <property type="match status" value="1"/>
</dbReference>
<comment type="similarity">
    <text evidence="1 2">Belongs to the metallophosphoesterase superfamily. YfcE family.</text>
</comment>